<evidence type="ECO:0000256" key="2">
    <source>
        <dbReference type="ARBA" id="ARBA00006561"/>
    </source>
</evidence>
<evidence type="ECO:0000256" key="1">
    <source>
        <dbReference type="ARBA" id="ARBA00001974"/>
    </source>
</evidence>
<evidence type="ECO:0000259" key="9">
    <source>
        <dbReference type="PROSITE" id="PS51379"/>
    </source>
</evidence>
<dbReference type="InterPro" id="IPR023753">
    <property type="entry name" value="FAD/NAD-binding_dom"/>
</dbReference>
<dbReference type="GO" id="GO:0016491">
    <property type="term" value="F:oxidoreductase activity"/>
    <property type="evidence" value="ECO:0007669"/>
    <property type="project" value="UniProtKB-KW"/>
</dbReference>
<feature type="domain" description="4Fe-4S ferredoxin-type" evidence="9">
    <location>
        <begin position="105"/>
        <end position="135"/>
    </location>
</feature>
<evidence type="ECO:0000313" key="11">
    <source>
        <dbReference type="Proteomes" id="UP000183997"/>
    </source>
</evidence>
<organism evidence="10 11">
    <name type="scientific">Desulforamulus aeronauticus DSM 10349</name>
    <dbReference type="NCBI Taxonomy" id="1121421"/>
    <lineage>
        <taxon>Bacteria</taxon>
        <taxon>Bacillati</taxon>
        <taxon>Bacillota</taxon>
        <taxon>Clostridia</taxon>
        <taxon>Eubacteriales</taxon>
        <taxon>Peptococcaceae</taxon>
        <taxon>Desulforamulus</taxon>
    </lineage>
</organism>
<dbReference type="Gene3D" id="3.40.50.720">
    <property type="entry name" value="NAD(P)-binding Rossmann-like Domain"/>
    <property type="match status" value="1"/>
</dbReference>
<dbReference type="SUPFAM" id="SSF46548">
    <property type="entry name" value="alpha-helical ferredoxin"/>
    <property type="match status" value="2"/>
</dbReference>
<dbReference type="EMBL" id="FRAR01000036">
    <property type="protein sequence ID" value="SHK98847.1"/>
    <property type="molecule type" value="Genomic_DNA"/>
</dbReference>
<keyword evidence="3" id="KW-0004">4Fe-4S</keyword>
<protein>
    <submittedName>
        <fullName evidence="10">NADPH-dependent glutamate synthase beta chain</fullName>
    </submittedName>
</protein>
<dbReference type="Gene3D" id="3.50.50.60">
    <property type="entry name" value="FAD/NAD(P)-binding domain"/>
    <property type="match status" value="4"/>
</dbReference>
<accession>A0A1M6WYP5</accession>
<dbReference type="PANTHER" id="PTHR43498">
    <property type="entry name" value="FERREDOXIN:COB-COM HETERODISULFIDE REDUCTASE SUBUNIT A"/>
    <property type="match status" value="1"/>
</dbReference>
<dbReference type="InterPro" id="IPR017896">
    <property type="entry name" value="4Fe4S_Fe-S-bd"/>
</dbReference>
<dbReference type="STRING" id="1121421.SAMN02745123_03824"/>
<evidence type="ECO:0000313" key="10">
    <source>
        <dbReference type="EMBL" id="SHK98847.1"/>
    </source>
</evidence>
<proteinExistence type="inferred from homology"/>
<dbReference type="PROSITE" id="PS51379">
    <property type="entry name" value="4FE4S_FER_2"/>
    <property type="match status" value="3"/>
</dbReference>
<dbReference type="PROSITE" id="PS00198">
    <property type="entry name" value="4FE4S_FER_1"/>
    <property type="match status" value="2"/>
</dbReference>
<evidence type="ECO:0000256" key="4">
    <source>
        <dbReference type="ARBA" id="ARBA00022723"/>
    </source>
</evidence>
<dbReference type="Gene3D" id="1.10.1060.10">
    <property type="entry name" value="Alpha-helical ferredoxin"/>
    <property type="match status" value="1"/>
</dbReference>
<feature type="domain" description="4Fe-4S ferredoxin-type" evidence="9">
    <location>
        <begin position="1409"/>
        <end position="1438"/>
    </location>
</feature>
<dbReference type="InterPro" id="IPR017900">
    <property type="entry name" value="4Fe4S_Fe_S_CS"/>
</dbReference>
<dbReference type="InterPro" id="IPR036188">
    <property type="entry name" value="FAD/NAD-bd_sf"/>
</dbReference>
<keyword evidence="4" id="KW-0479">Metal-binding</keyword>
<dbReference type="InterPro" id="IPR039650">
    <property type="entry name" value="HdrA-like"/>
</dbReference>
<feature type="domain" description="4Fe-4S ferredoxin-type" evidence="9">
    <location>
        <begin position="1440"/>
        <end position="1469"/>
    </location>
</feature>
<evidence type="ECO:0000256" key="8">
    <source>
        <dbReference type="ARBA" id="ARBA00023014"/>
    </source>
</evidence>
<dbReference type="PRINTS" id="PR00419">
    <property type="entry name" value="ADXRDTASE"/>
</dbReference>
<comment type="similarity">
    <text evidence="2">Belongs to the HdrA family.</text>
</comment>
<dbReference type="InterPro" id="IPR028261">
    <property type="entry name" value="DPD_II"/>
</dbReference>
<dbReference type="RefSeq" id="WP_072917532.1">
    <property type="nucleotide sequence ID" value="NZ_FRAR01000036.1"/>
</dbReference>
<keyword evidence="5" id="KW-0285">Flavoprotein</keyword>
<dbReference type="OrthoDB" id="135003at2"/>
<dbReference type="Pfam" id="PF07992">
    <property type="entry name" value="Pyr_redox_2"/>
    <property type="match status" value="3"/>
</dbReference>
<dbReference type="CDD" id="cd04410">
    <property type="entry name" value="DMSOR_beta-like"/>
    <property type="match status" value="1"/>
</dbReference>
<evidence type="ECO:0000256" key="6">
    <source>
        <dbReference type="ARBA" id="ARBA00023002"/>
    </source>
</evidence>
<keyword evidence="8" id="KW-0411">Iron-sulfur</keyword>
<dbReference type="Proteomes" id="UP000183997">
    <property type="component" value="Unassembled WGS sequence"/>
</dbReference>
<evidence type="ECO:0000256" key="7">
    <source>
        <dbReference type="ARBA" id="ARBA00023004"/>
    </source>
</evidence>
<dbReference type="Pfam" id="PF13450">
    <property type="entry name" value="NAD_binding_8"/>
    <property type="match status" value="1"/>
</dbReference>
<sequence>MSNVQTDKKLTGAAMVVGGGISGMQSALDLAESGFKVYLLDEKPAIGGTMARLDKTFPTNDCAMCIMSPKLVDTGRHNNIEIITGAKVKGVTGEPGNFKVKVTQKARYVDIPKCTGCGDCARVCPVELPNEFNGEIDTRKATYKLYAQATPNAFAIDKRGIAPCKATCPAGINVQGYVQLIKSGKFVDAWKMIYEEMPFPAICGRICAHPCQTACNRAKVDEPIQIATLKRLAADTAYQMDINELPLPQKEAERDEKMAVIGSGPAGLAAAHFLALKGYKVTIFEALPVTGGMMRIGIPEYRLPKKWVDFEIDLIKRLGVEIKVNTALGKDITLDGLLKDGYKAIFLGVGCQKGTSMRTPGEDMQGVITAVDMLRRIGLGEKVEVGKKVLVVGGGNVAMDAARSARRAGAEVHVLYRRTRGEMPAAPEEVEEAIEEGIEFHFRTLIKEIKGQKGKMTGCSSIEVLRMEKDDKGKWVPVYGDEITEWTNVDTIISAIGQTADLSFAGDKPLANEWGNRIVADPDTLATNVPGIFTGGDVFTGPALLIDAVGAGKRAAESMHRYINGEDMKAGREFKVPEEKISPIPRKAASYTKQPKVKQAHAPAERRATNTEEVCLGFTPEQAQEEAARCLNCAICSECMQCVDACLPKAIDHSMQDKEFEIEVGALVMNPGFKPYDPEELALYGYGKLKNVVTSIQFERILSASGPYAGHMVRPSDHKEPTRVAWLQCVGSRNERIGKGYCSSVCCMYAIKQAIIAKEHSHDPLDAKLFYMDMRTPGKDFERYLNRAKDEHGVQFIRSRIYGIDPAPDGGDDVYIRYADEEGNVTTEAFDMVVLSIGLSAPESAKELGEAAGITLDKYGFCRTDTFTPGCSSREGIYVSGAFGEPKDIPETAVDASAAAAMVSRLLAPARGTMTAVPEFPPEKDVSNQLPRVGVFVCNCGINIGSVVRVPEVAEFAKTLAGVVHTEEFLFSCSQDNIIKIQERIKEHDLNRVVVASCTPRTHAPLFQSSMKEAGLNPYLYEHANIREQSSWVHREQPVEATDKAKDLVRMAVAKVRLLKPVQTAFIDVNQRTLVVGGGVAGMTNALSLAEQGFAVSLVEKSAALGGRATELRYSLQGEDIPAFVAKLKADVAANSLIDVVLEAKVEEVAGYLGNYRTILTKNDGTKVEVEHGAVVIATGADEIEPNEYLYGENPAVLTQTTLEQKIADQGLGEARNIVMINCVGSRVPERPYCSRVCCTHAIKNALKVKELNPDANVFILYRDIRTYGFKEEFYTEARRKGVIFVRYSVDNKPQVSANGNKVTVTVVDHVLQQPIKIEADILALANGIQPRPDTEALSQLFKVPLNADGFYLEAHMKLRPVDFSADGLYLCGLAHSPKTIGETIAQANAASVRAVTLLSKGRLESLGITAEVDLDLCKGCGICVNACAYGARVLDERRGVAYVREVLCQGCGACVSACPSGATQQKGFEKEQLLAMMDAALG</sequence>
<name>A0A1M6WYP5_9FIRM</name>
<keyword evidence="6" id="KW-0560">Oxidoreductase</keyword>
<dbReference type="SUPFAM" id="SSF51905">
    <property type="entry name" value="FAD/NAD(P)-binding domain"/>
    <property type="match status" value="3"/>
</dbReference>
<dbReference type="GO" id="GO:0051539">
    <property type="term" value="F:4 iron, 4 sulfur cluster binding"/>
    <property type="evidence" value="ECO:0007669"/>
    <property type="project" value="UniProtKB-KW"/>
</dbReference>
<dbReference type="SUPFAM" id="SSF51971">
    <property type="entry name" value="Nucleotide-binding domain"/>
    <property type="match status" value="2"/>
</dbReference>
<evidence type="ECO:0000256" key="5">
    <source>
        <dbReference type="ARBA" id="ARBA00022827"/>
    </source>
</evidence>
<dbReference type="Pfam" id="PF14691">
    <property type="entry name" value="Fer4_20"/>
    <property type="match status" value="1"/>
</dbReference>
<keyword evidence="7" id="KW-0408">Iron</keyword>
<keyword evidence="11" id="KW-1185">Reference proteome</keyword>
<comment type="cofactor">
    <cofactor evidence="1">
        <name>FAD</name>
        <dbReference type="ChEBI" id="CHEBI:57692"/>
    </cofactor>
</comment>
<dbReference type="Pfam" id="PF12838">
    <property type="entry name" value="Fer4_7"/>
    <property type="match status" value="1"/>
</dbReference>
<keyword evidence="5" id="KW-0274">FAD</keyword>
<evidence type="ECO:0000256" key="3">
    <source>
        <dbReference type="ARBA" id="ARBA00022485"/>
    </source>
</evidence>
<dbReference type="GO" id="GO:0046872">
    <property type="term" value="F:metal ion binding"/>
    <property type="evidence" value="ECO:0007669"/>
    <property type="project" value="UniProtKB-KW"/>
</dbReference>
<gene>
    <name evidence="10" type="ORF">SAMN02745123_03824</name>
</gene>
<dbReference type="PANTHER" id="PTHR43498:SF1">
    <property type="entry name" value="COB--COM HETERODISULFIDE REDUCTASE IRON-SULFUR SUBUNIT A"/>
    <property type="match status" value="1"/>
</dbReference>
<dbReference type="InterPro" id="IPR009051">
    <property type="entry name" value="Helical_ferredxn"/>
</dbReference>
<reference evidence="11" key="1">
    <citation type="submission" date="2016-11" db="EMBL/GenBank/DDBJ databases">
        <authorList>
            <person name="Varghese N."/>
            <person name="Submissions S."/>
        </authorList>
    </citation>
    <scope>NUCLEOTIDE SEQUENCE [LARGE SCALE GENOMIC DNA]</scope>
    <source>
        <strain evidence="11">DSM 10349</strain>
    </source>
</reference>
<dbReference type="SUPFAM" id="SSF54862">
    <property type="entry name" value="4Fe-4S ferredoxins"/>
    <property type="match status" value="1"/>
</dbReference>
<dbReference type="Gene3D" id="3.30.70.20">
    <property type="match status" value="1"/>
</dbReference>